<evidence type="ECO:0000313" key="1">
    <source>
        <dbReference type="EMBL" id="AYF00627.1"/>
    </source>
</evidence>
<proteinExistence type="predicted"/>
<dbReference type="EMBL" id="CP031078">
    <property type="protein sequence ID" value="AYF00627.1"/>
    <property type="molecule type" value="Genomic_DNA"/>
</dbReference>
<dbReference type="NCBIfam" id="TIGR04474">
    <property type="entry name" value="tcm_partner"/>
    <property type="match status" value="1"/>
</dbReference>
<reference evidence="2" key="1">
    <citation type="submission" date="2018-07" db="EMBL/GenBank/DDBJ databases">
        <title>Genome Structure of the Opportunistic Pathogen Paracoccus yeei (Alphaproteobacteria) and Identification of Putative Virulence Factors.</title>
        <authorList>
            <person name="Lasek R."/>
            <person name="Szuplewska M."/>
            <person name="Mitura M."/>
            <person name="Decewicz P."/>
            <person name="Chmielowska C."/>
            <person name="Pawlot A."/>
            <person name="Sentkowska D."/>
            <person name="Czarnecki J."/>
            <person name="Bartosik D."/>
        </authorList>
    </citation>
    <scope>NUCLEOTIDE SEQUENCE [LARGE SCALE GENOMIC DNA]</scope>
    <source>
        <strain evidence="2">CCUG 32053</strain>
    </source>
</reference>
<evidence type="ECO:0008006" key="3">
    <source>
        <dbReference type="Google" id="ProtNLM"/>
    </source>
</evidence>
<dbReference type="AlphaFoldDB" id="A0A386UIX8"/>
<dbReference type="InterPro" id="IPR031009">
    <property type="entry name" value="Tcm_partner"/>
</dbReference>
<dbReference type="Proteomes" id="UP000272010">
    <property type="component" value="Chromosome"/>
</dbReference>
<organism evidence="1 2">
    <name type="scientific">Paracoccus yeei</name>
    <dbReference type="NCBI Taxonomy" id="147645"/>
    <lineage>
        <taxon>Bacteria</taxon>
        <taxon>Pseudomonadati</taxon>
        <taxon>Pseudomonadota</taxon>
        <taxon>Alphaproteobacteria</taxon>
        <taxon>Rhodobacterales</taxon>
        <taxon>Paracoccaceae</taxon>
        <taxon>Paracoccus</taxon>
    </lineage>
</organism>
<evidence type="ECO:0000313" key="2">
    <source>
        <dbReference type="Proteomes" id="UP000272010"/>
    </source>
</evidence>
<sequence length="403" mass="46239">MVKKEYDWENGAKIGSHSKIKLEIIEEYIHEYVRVRCGLPQQERFRLSFVDGFCGAGTYGCGTLGSPLMALRALKSASAEINLRRKIDGFKPISFEFFMYFNDLSPPAIQALRVGVNAFLDEHRTEQTGTMFHVDYFVGDFGQNLPIISQRVLASKVRNTIFNLDQYGHTDVSEAHLRTVLSLSRSCEVFLTFSIRSFLAFISPKKRQDRRIFDGKISEISLHKTKKEWLAAVERVVFDEFQSLASFVSPFSINNQEGWEYWLVHFANSFRARQVYNDILHRKKNSQAHVGRSGLQMLRYNSIDDASLYLFDANSRRGAREQLLSDIPNFIRDCTPECSISVADFFDKTYNQTPAHSDDLNSALIKSPEVEIITATGGRRRAPQMIKRTDTIRLAPQRTFHFL</sequence>
<dbReference type="RefSeq" id="WP_120440921.1">
    <property type="nucleotide sequence ID" value="NZ_CP031078.1"/>
</dbReference>
<gene>
    <name evidence="1" type="ORF">PY32053_00963</name>
</gene>
<accession>A0A386UIX8</accession>
<name>A0A386UIX8_9RHOB</name>
<protein>
    <recommendedName>
        <fullName evidence="3">Three-Cys-motif partner protein TcmP</fullName>
    </recommendedName>
</protein>